<dbReference type="EMBL" id="MU069575">
    <property type="protein sequence ID" value="KAF5838529.1"/>
    <property type="molecule type" value="Genomic_DNA"/>
</dbReference>
<evidence type="ECO:0000256" key="1">
    <source>
        <dbReference type="SAM" id="MobiDB-lite"/>
    </source>
</evidence>
<dbReference type="InterPro" id="IPR001810">
    <property type="entry name" value="F-box_dom"/>
</dbReference>
<feature type="domain" description="F-box protein At5g52880-like ARM repeats region" evidence="3">
    <location>
        <begin position="6"/>
        <end position="86"/>
    </location>
</feature>
<dbReference type="SUPFAM" id="SSF81383">
    <property type="entry name" value="F-box domain"/>
    <property type="match status" value="1"/>
</dbReference>
<evidence type="ECO:0000259" key="2">
    <source>
        <dbReference type="Pfam" id="PF00646"/>
    </source>
</evidence>
<feature type="non-terminal residue" evidence="4">
    <location>
        <position position="1"/>
    </location>
</feature>
<dbReference type="Pfam" id="PF24104">
    <property type="entry name" value="At5g52880_ARM"/>
    <property type="match status" value="1"/>
</dbReference>
<name>A0ABQ7GVA2_DUNSA</name>
<dbReference type="PANTHER" id="PTHR47744">
    <property type="entry name" value="OS05G0526300 PROTEIN"/>
    <property type="match status" value="1"/>
</dbReference>
<dbReference type="InterPro" id="IPR057039">
    <property type="entry name" value="At5g52880_ARM"/>
</dbReference>
<feature type="domain" description="F-box" evidence="2">
    <location>
        <begin position="111"/>
        <end position="136"/>
    </location>
</feature>
<evidence type="ECO:0000259" key="3">
    <source>
        <dbReference type="Pfam" id="PF24104"/>
    </source>
</evidence>
<evidence type="ECO:0000313" key="5">
    <source>
        <dbReference type="Proteomes" id="UP000815325"/>
    </source>
</evidence>
<comment type="caution">
    <text evidence="4">The sequence shown here is derived from an EMBL/GenBank/DDBJ whole genome shotgun (WGS) entry which is preliminary data.</text>
</comment>
<dbReference type="Pfam" id="PF00646">
    <property type="entry name" value="F-box"/>
    <property type="match status" value="1"/>
</dbReference>
<gene>
    <name evidence="4" type="ORF">DUNSADRAFT_2727</name>
</gene>
<sequence length="146" mass="16183">VHRQFRVQACHELAACLSRDNFKRPSKRCQAAMAADVLSAVELCDRRPQCLEATQQVVKAAEKVLPQQKRSKMQAEFKRKMQSLARADRKSRGMSAESSDSEEGPVSDVPIPDSVMHIIFARLDPVSLARASCVCRCVLDVGQGLD</sequence>
<reference evidence="4" key="1">
    <citation type="submission" date="2017-08" db="EMBL/GenBank/DDBJ databases">
        <authorList>
            <person name="Polle J.E."/>
            <person name="Barry K."/>
            <person name="Cushman J."/>
            <person name="Schmutz J."/>
            <person name="Tran D."/>
            <person name="Hathwaick L.T."/>
            <person name="Yim W.C."/>
            <person name="Jenkins J."/>
            <person name="Mckie-Krisberg Z.M."/>
            <person name="Prochnik S."/>
            <person name="Lindquist E."/>
            <person name="Dockter R.B."/>
            <person name="Adam C."/>
            <person name="Molina H."/>
            <person name="Bunkerborg J."/>
            <person name="Jin E."/>
            <person name="Buchheim M."/>
            <person name="Magnuson J."/>
        </authorList>
    </citation>
    <scope>NUCLEOTIDE SEQUENCE</scope>
    <source>
        <strain evidence="4">CCAP 19/18</strain>
    </source>
</reference>
<evidence type="ECO:0000313" key="4">
    <source>
        <dbReference type="EMBL" id="KAF5838529.1"/>
    </source>
</evidence>
<dbReference type="InterPro" id="IPR036047">
    <property type="entry name" value="F-box-like_dom_sf"/>
</dbReference>
<organism evidence="4 5">
    <name type="scientific">Dunaliella salina</name>
    <name type="common">Green alga</name>
    <name type="synonym">Protococcus salinus</name>
    <dbReference type="NCBI Taxonomy" id="3046"/>
    <lineage>
        <taxon>Eukaryota</taxon>
        <taxon>Viridiplantae</taxon>
        <taxon>Chlorophyta</taxon>
        <taxon>core chlorophytes</taxon>
        <taxon>Chlorophyceae</taxon>
        <taxon>CS clade</taxon>
        <taxon>Chlamydomonadales</taxon>
        <taxon>Dunaliellaceae</taxon>
        <taxon>Dunaliella</taxon>
    </lineage>
</organism>
<feature type="region of interest" description="Disordered" evidence="1">
    <location>
        <begin position="66"/>
        <end position="109"/>
    </location>
</feature>
<dbReference type="PANTHER" id="PTHR47744:SF1">
    <property type="entry name" value="OS05G0526300 PROTEIN"/>
    <property type="match status" value="1"/>
</dbReference>
<dbReference type="Proteomes" id="UP000815325">
    <property type="component" value="Unassembled WGS sequence"/>
</dbReference>
<accession>A0ABQ7GVA2</accession>
<proteinExistence type="predicted"/>
<evidence type="ECO:0008006" key="6">
    <source>
        <dbReference type="Google" id="ProtNLM"/>
    </source>
</evidence>
<protein>
    <recommendedName>
        <fullName evidence="6">F-box domain-containing protein</fullName>
    </recommendedName>
</protein>
<keyword evidence="5" id="KW-1185">Reference proteome</keyword>